<feature type="compositionally biased region" description="Basic residues" evidence="2">
    <location>
        <begin position="366"/>
        <end position="387"/>
    </location>
</feature>
<evidence type="ECO:0000256" key="1">
    <source>
        <dbReference type="PROSITE-ProRule" id="PRU00266"/>
    </source>
</evidence>
<feature type="compositionally biased region" description="Polar residues" evidence="2">
    <location>
        <begin position="392"/>
        <end position="403"/>
    </location>
</feature>
<dbReference type="CTD" id="565999"/>
<feature type="region of interest" description="Disordered" evidence="2">
    <location>
        <begin position="813"/>
        <end position="1059"/>
    </location>
</feature>
<dbReference type="CDD" id="cd19870">
    <property type="entry name" value="DSRM_SON-like"/>
    <property type="match status" value="1"/>
</dbReference>
<feature type="compositionally biased region" description="Polar residues" evidence="2">
    <location>
        <begin position="815"/>
        <end position="825"/>
    </location>
</feature>
<dbReference type="Gene3D" id="3.30.160.20">
    <property type="match status" value="1"/>
</dbReference>
<dbReference type="SMART" id="SM00358">
    <property type="entry name" value="DSRM"/>
    <property type="match status" value="1"/>
</dbReference>
<dbReference type="GO" id="GO:0051726">
    <property type="term" value="P:regulation of cell cycle"/>
    <property type="evidence" value="ECO:0007669"/>
    <property type="project" value="InterPro"/>
</dbReference>
<dbReference type="InterPro" id="IPR014720">
    <property type="entry name" value="dsRBD_dom"/>
</dbReference>
<name>A0A3B3RK34_9TELE</name>
<feature type="compositionally biased region" description="Basic residues" evidence="2">
    <location>
        <begin position="510"/>
        <end position="528"/>
    </location>
</feature>
<dbReference type="PROSITE" id="PS50137">
    <property type="entry name" value="DS_RBD"/>
    <property type="match status" value="1"/>
</dbReference>
<feature type="compositionally biased region" description="Basic and acidic residues" evidence="2">
    <location>
        <begin position="317"/>
        <end position="340"/>
    </location>
</feature>
<dbReference type="InterPro" id="IPR032922">
    <property type="entry name" value="SON"/>
</dbReference>
<evidence type="ECO:0000313" key="5">
    <source>
        <dbReference type="Ensembl" id="ENSPKIP00000018180.1"/>
    </source>
</evidence>
<proteinExistence type="predicted"/>
<feature type="compositionally biased region" description="Basic residues" evidence="2">
    <location>
        <begin position="416"/>
        <end position="440"/>
    </location>
</feature>
<feature type="domain" description="G-patch" evidence="4">
    <location>
        <begin position="1400"/>
        <end position="1446"/>
    </location>
</feature>
<feature type="domain" description="DRBM" evidence="3">
    <location>
        <begin position="1464"/>
        <end position="1534"/>
    </location>
</feature>
<accession>A0A3B3RK34</accession>
<feature type="compositionally biased region" description="Basic residues" evidence="2">
    <location>
        <begin position="844"/>
        <end position="900"/>
    </location>
</feature>
<feature type="compositionally biased region" description="Polar residues" evidence="2">
    <location>
        <begin position="1048"/>
        <end position="1057"/>
    </location>
</feature>
<keyword evidence="1" id="KW-0694">RNA-binding</keyword>
<evidence type="ECO:0000256" key="2">
    <source>
        <dbReference type="SAM" id="MobiDB-lite"/>
    </source>
</evidence>
<evidence type="ECO:0000313" key="6">
    <source>
        <dbReference type="Proteomes" id="UP000261540"/>
    </source>
</evidence>
<feature type="region of interest" description="Disordered" evidence="2">
    <location>
        <begin position="1254"/>
        <end position="1308"/>
    </location>
</feature>
<reference evidence="5" key="1">
    <citation type="submission" date="2025-08" db="UniProtKB">
        <authorList>
            <consortium name="Ensembl"/>
        </authorList>
    </citation>
    <scope>IDENTIFICATION</scope>
</reference>
<dbReference type="STRING" id="1676925.ENSPKIP00000018180"/>
<feature type="compositionally biased region" description="Low complexity" evidence="2">
    <location>
        <begin position="204"/>
        <end position="217"/>
    </location>
</feature>
<sequence length="1553" mass="174263">MATNIEQIFRDFVMNKIREIEGEGLHTGVTTEGHSNGSVQYSVERTGFGKEVALVMENRGDVYEHPCSAEVVKCAENAQTENTASVDMALSKEGSMMPHKKNKKHKRHKSRKKKKHKEEREGTSESGLESGAECHARVKGLCPGREGVAEDDRAAVVGVPTDQPMEEIDGRPKRHKHATKKKKKKKKKDEEKHEKKSPPRSRSESSSGSESVSKSPSKMPPISYPVVPLEKNQESSSFGSTPKKSPKKLSKEMTPVQCEVFVQVSEQDSEAVGIHEVVSSQKTVVVATNVIDNQVNIAKVLDLPDIVPKVENAHKEEGRVDSFVQKDTEENSESMNKERGPCCSQTPKQTIDKSDSRRVCSSSRSSSRRRSSPRKRHSRSRSRRRKSQTSSVNRSEQKSSPLSSRKWEHSYSRFCMRYRRSRSRSRHSSQSRSTVQRRSHSGSFSMCRRSRSRSKRSQSRQNQRSRPARRARHSRSRSRLYYKRSHSRKSCSRSVRRTRQTRSRSIVILRHSRSRSLFRRNRRSRSRSLRQICSRSRSARRRQSKSHSPQRSRHSRSTPRARQRRSQTLSPRCSKKSRSPIRRCHSKSPCGSQKQSKSPKKNRQSMSRSPTKYKSKCRSISGFTLSCEKRPLLTEEKKVSGSPTRELGDSDIPITEIHASGCNADKRDEEDAVYTAKTVQCMNLKGSHLKEETPAYPSDLKLENAFEEFCTDNENKIASSVGSWRPVPFLMDSNAKPKPISATESLGVFTSAAVTLTELSEECKCPTMEKTPLTPSTSWDLSYETSKDHLQNSKMSSLSEDVGKESDLGCRSYFPQWNSEPTSPLNRKKSPFKEGLSSVSPSSSRKKHSKSRSHSKRKKSVSTRRKHSRSNSSPRRRRSQSILTNRRKKSKSRSPGRKKSPSQSWGQNKSKSPRRGRRSRSKLKKSRSKSIYRSTKRKRSKSRTPVQKKHSKSRSPRRKHSRSRSAAQRRSRSADKRRHSKSLSRTRKRRMRSRSANRSHRSRSRRSRSISRRQRGSFRSRSFDRRDRWRREPSHSPVVILRKKRSASRTCRSTSKTPPRLTELDKEQLLEIAKANAAAMCAKAGMPIPESLRPKATPASVSSPLNLPLPLNLSMGMPLGMPNISINAAMATMTAATMTAALTNMSTLANMPNLLNITNKPSPTANTTSIEEVKRKVTQKANSISIKELTEKCKMIAESKEEMAVAQPHMSDDEDDEKSFGGGVFRESKGISFSLSNPSAKSAVRTEAAFAKEFPVSSGSQHRKKESEGDYGEWVPIDRKAERDKAASASILRSTAGEEECKDSSSVFPDVPLQPVDITLAVSERAAAQKRLAENPFDVNAICMLSRAQEQVDAWAQSNSIPGLFTGSTGAQVLSSEELSNSGPQAWIKKDQFLRAAPVSGGVGEFLMRKMGWRAGEGLGKYREGTVEPIVIDFKTDRKGLVADGEKMQKSGSLVVMKDLLGKHPVSALMEICNKKKWAPPEFIMVHHSGPDHRKNFLFKVVVNGTDYQPQTASPNKKHAKAMAATVALQAMGEVSGETMHAGPVFTAATSTG</sequence>
<dbReference type="SUPFAM" id="SSF54768">
    <property type="entry name" value="dsRNA-binding domain-like"/>
    <property type="match status" value="1"/>
</dbReference>
<dbReference type="SMART" id="SM00443">
    <property type="entry name" value="G_patch"/>
    <property type="match status" value="1"/>
</dbReference>
<evidence type="ECO:0000259" key="3">
    <source>
        <dbReference type="PROSITE" id="PS50137"/>
    </source>
</evidence>
<feature type="compositionally biased region" description="Basic residues" evidence="2">
    <location>
        <begin position="911"/>
        <end position="1018"/>
    </location>
</feature>
<dbReference type="Proteomes" id="UP000261540">
    <property type="component" value="Unplaced"/>
</dbReference>
<dbReference type="InterPro" id="IPR000467">
    <property type="entry name" value="G_patch_dom"/>
</dbReference>
<dbReference type="PROSITE" id="PS50174">
    <property type="entry name" value="G_PATCH"/>
    <property type="match status" value="1"/>
</dbReference>
<dbReference type="KEGG" id="pki:111840052"/>
<feature type="compositionally biased region" description="Basic residues" evidence="2">
    <location>
        <begin position="172"/>
        <end position="187"/>
    </location>
</feature>
<dbReference type="PANTHER" id="PTHR46528:SF1">
    <property type="entry name" value="PROTEIN SON"/>
    <property type="match status" value="1"/>
</dbReference>
<dbReference type="GO" id="GO:0003723">
    <property type="term" value="F:RNA binding"/>
    <property type="evidence" value="ECO:0007669"/>
    <property type="project" value="UniProtKB-UniRule"/>
</dbReference>
<organism evidence="5 6">
    <name type="scientific">Paramormyrops kingsleyae</name>
    <dbReference type="NCBI Taxonomy" id="1676925"/>
    <lineage>
        <taxon>Eukaryota</taxon>
        <taxon>Metazoa</taxon>
        <taxon>Chordata</taxon>
        <taxon>Craniata</taxon>
        <taxon>Vertebrata</taxon>
        <taxon>Euteleostomi</taxon>
        <taxon>Actinopterygii</taxon>
        <taxon>Neopterygii</taxon>
        <taxon>Teleostei</taxon>
        <taxon>Osteoglossocephala</taxon>
        <taxon>Osteoglossomorpha</taxon>
        <taxon>Osteoglossiformes</taxon>
        <taxon>Mormyridae</taxon>
        <taxon>Paramormyrops</taxon>
    </lineage>
</organism>
<dbReference type="GeneTree" id="ENSGT00730000111141"/>
<feature type="region of interest" description="Disordered" evidence="2">
    <location>
        <begin position="91"/>
        <end position="132"/>
    </location>
</feature>
<reference evidence="5" key="2">
    <citation type="submission" date="2025-09" db="UniProtKB">
        <authorList>
            <consortium name="Ensembl"/>
        </authorList>
    </citation>
    <scope>IDENTIFICATION</scope>
</reference>
<feature type="compositionally biased region" description="Basic residues" evidence="2">
    <location>
        <begin position="466"/>
        <end position="502"/>
    </location>
</feature>
<evidence type="ECO:0000259" key="4">
    <source>
        <dbReference type="PROSITE" id="PS50174"/>
    </source>
</evidence>
<dbReference type="Pfam" id="PF14709">
    <property type="entry name" value="DND1_DSRM"/>
    <property type="match status" value="1"/>
</dbReference>
<feature type="compositionally biased region" description="Basic and acidic residues" evidence="2">
    <location>
        <begin position="188"/>
        <end position="203"/>
    </location>
</feature>
<protein>
    <submittedName>
        <fullName evidence="5">Protein SON-like</fullName>
    </submittedName>
</protein>
<dbReference type="GO" id="GO:0048024">
    <property type="term" value="P:regulation of mRNA splicing, via spliceosome"/>
    <property type="evidence" value="ECO:0007669"/>
    <property type="project" value="TreeGrafter"/>
</dbReference>
<dbReference type="OrthoDB" id="786951at2759"/>
<feature type="compositionally biased region" description="Basic residues" evidence="2">
    <location>
        <begin position="537"/>
        <end position="565"/>
    </location>
</feature>
<dbReference type="PANTHER" id="PTHR46528">
    <property type="entry name" value="PROTEIN SON"/>
    <property type="match status" value="1"/>
</dbReference>
<feature type="compositionally biased region" description="Basic and acidic residues" evidence="2">
    <location>
        <begin position="1021"/>
        <end position="1034"/>
    </location>
</feature>
<feature type="region of interest" description="Disordered" evidence="2">
    <location>
        <begin position="152"/>
        <end position="253"/>
    </location>
</feature>
<dbReference type="FunFam" id="3.30.160.20:FF:000053">
    <property type="entry name" value="protein SON isoform X1"/>
    <property type="match status" value="1"/>
</dbReference>
<keyword evidence="6" id="KW-1185">Reference proteome</keyword>
<feature type="compositionally biased region" description="Basic and acidic residues" evidence="2">
    <location>
        <begin position="1276"/>
        <end position="1286"/>
    </location>
</feature>
<feature type="compositionally biased region" description="Basic residues" evidence="2">
    <location>
        <begin position="573"/>
        <end position="586"/>
    </location>
</feature>
<feature type="compositionally biased region" description="Basic residues" evidence="2">
    <location>
        <begin position="448"/>
        <end position="458"/>
    </location>
</feature>
<dbReference type="Pfam" id="PF01585">
    <property type="entry name" value="G-patch"/>
    <property type="match status" value="1"/>
</dbReference>
<feature type="region of interest" description="Disordered" evidence="2">
    <location>
        <begin position="317"/>
        <end position="617"/>
    </location>
</feature>
<feature type="compositionally biased region" description="Basic residues" evidence="2">
    <location>
        <begin position="98"/>
        <end position="117"/>
    </location>
</feature>
<dbReference type="Ensembl" id="ENSPKIT00000042710.1">
    <property type="protein sequence ID" value="ENSPKIP00000018180.1"/>
    <property type="gene ID" value="ENSPKIG00000003842.1"/>
</dbReference>